<dbReference type="InterPro" id="IPR019594">
    <property type="entry name" value="Glu/Gly-bd"/>
</dbReference>
<keyword evidence="8" id="KW-0675">Receptor</keyword>
<evidence type="ECO:0000256" key="1">
    <source>
        <dbReference type="ARBA" id="ARBA00004141"/>
    </source>
</evidence>
<dbReference type="EMBL" id="CATQJA010000669">
    <property type="protein sequence ID" value="CAJ0562930.1"/>
    <property type="molecule type" value="Genomic_DNA"/>
</dbReference>
<evidence type="ECO:0000256" key="7">
    <source>
        <dbReference type="ARBA" id="ARBA00023136"/>
    </source>
</evidence>
<feature type="signal peptide" evidence="13">
    <location>
        <begin position="1"/>
        <end position="18"/>
    </location>
</feature>
<keyword evidence="6" id="KW-0406">Ion transport</keyword>
<name>A0AA36C7U7_9BILA</name>
<dbReference type="AlphaFoldDB" id="A0AA36C7U7"/>
<dbReference type="InterPro" id="IPR001320">
    <property type="entry name" value="Iontro_rcpt_C"/>
</dbReference>
<feature type="transmembrane region" description="Helical" evidence="12">
    <location>
        <begin position="156"/>
        <end position="175"/>
    </location>
</feature>
<feature type="domain" description="Ionotropic glutamate receptor L-glutamate and glycine-binding" evidence="15">
    <location>
        <begin position="30"/>
        <end position="99"/>
    </location>
</feature>
<evidence type="ECO:0000256" key="5">
    <source>
        <dbReference type="ARBA" id="ARBA00022989"/>
    </source>
</evidence>
<keyword evidence="3" id="KW-0813">Transport</keyword>
<evidence type="ECO:0000256" key="12">
    <source>
        <dbReference type="SAM" id="Phobius"/>
    </source>
</evidence>
<evidence type="ECO:0000256" key="3">
    <source>
        <dbReference type="ARBA" id="ARBA00022448"/>
    </source>
</evidence>
<protein>
    <submittedName>
        <fullName evidence="16">Uncharacterized protein</fullName>
    </submittedName>
</protein>
<evidence type="ECO:0000313" key="17">
    <source>
        <dbReference type="Proteomes" id="UP001177023"/>
    </source>
</evidence>
<comment type="similarity">
    <text evidence="2">Belongs to the glutamate-gated ion channel (TC 1.A.10.1) family.</text>
</comment>
<feature type="chain" id="PRO_5041341701" evidence="13">
    <location>
        <begin position="19"/>
        <end position="429"/>
    </location>
</feature>
<dbReference type="SUPFAM" id="SSF53850">
    <property type="entry name" value="Periplasmic binding protein-like II"/>
    <property type="match status" value="1"/>
</dbReference>
<keyword evidence="13" id="KW-0732">Signal</keyword>
<dbReference type="InterPro" id="IPR015683">
    <property type="entry name" value="Ionotropic_Glu_rcpt"/>
</dbReference>
<dbReference type="SMART" id="SM00918">
    <property type="entry name" value="Lig_chan-Glu_bd"/>
    <property type="match status" value="1"/>
</dbReference>
<keyword evidence="10" id="KW-1071">Ligand-gated ion channel</keyword>
<evidence type="ECO:0000256" key="13">
    <source>
        <dbReference type="SAM" id="SignalP"/>
    </source>
</evidence>
<comment type="caution">
    <text evidence="16">The sequence shown here is derived from an EMBL/GenBank/DDBJ whole genome shotgun (WGS) entry which is preliminary data.</text>
</comment>
<feature type="transmembrane region" description="Helical" evidence="12">
    <location>
        <begin position="390"/>
        <end position="411"/>
    </location>
</feature>
<organism evidence="16 17">
    <name type="scientific">Mesorhabditis spiculigera</name>
    <dbReference type="NCBI Taxonomy" id="96644"/>
    <lineage>
        <taxon>Eukaryota</taxon>
        <taxon>Metazoa</taxon>
        <taxon>Ecdysozoa</taxon>
        <taxon>Nematoda</taxon>
        <taxon>Chromadorea</taxon>
        <taxon>Rhabditida</taxon>
        <taxon>Rhabditina</taxon>
        <taxon>Rhabditomorpha</taxon>
        <taxon>Rhabditoidea</taxon>
        <taxon>Rhabditidae</taxon>
        <taxon>Mesorhabditinae</taxon>
        <taxon>Mesorhabditis</taxon>
    </lineage>
</organism>
<feature type="non-terminal residue" evidence="16">
    <location>
        <position position="429"/>
    </location>
</feature>
<reference evidence="16" key="1">
    <citation type="submission" date="2023-06" db="EMBL/GenBank/DDBJ databases">
        <authorList>
            <person name="Delattre M."/>
        </authorList>
    </citation>
    <scope>NUCLEOTIDE SEQUENCE</scope>
    <source>
        <strain evidence="16">AF72</strain>
    </source>
</reference>
<keyword evidence="4 12" id="KW-0812">Transmembrane</keyword>
<evidence type="ECO:0000313" key="16">
    <source>
        <dbReference type="EMBL" id="CAJ0562930.1"/>
    </source>
</evidence>
<evidence type="ECO:0000259" key="15">
    <source>
        <dbReference type="SMART" id="SM00918"/>
    </source>
</evidence>
<gene>
    <name evidence="16" type="ORF">MSPICULIGERA_LOCUS2276</name>
</gene>
<dbReference type="Gene3D" id="3.40.190.10">
    <property type="entry name" value="Periplasmic binding protein-like II"/>
    <property type="match status" value="3"/>
</dbReference>
<feature type="domain" description="Ionotropic glutamate receptor C-terminal" evidence="14">
    <location>
        <begin position="20"/>
        <end position="372"/>
    </location>
</feature>
<dbReference type="Pfam" id="PF10613">
    <property type="entry name" value="Lig_chan-Glu_bd"/>
    <property type="match status" value="1"/>
</dbReference>
<evidence type="ECO:0000256" key="8">
    <source>
        <dbReference type="ARBA" id="ARBA00023170"/>
    </source>
</evidence>
<evidence type="ECO:0000256" key="10">
    <source>
        <dbReference type="ARBA" id="ARBA00023286"/>
    </source>
</evidence>
<keyword evidence="7 12" id="KW-0472">Membrane</keyword>
<comment type="subcellular location">
    <subcellularLocation>
        <location evidence="1">Membrane</location>
        <topology evidence="1">Multi-pass membrane protein</topology>
    </subcellularLocation>
</comment>
<evidence type="ECO:0000256" key="6">
    <source>
        <dbReference type="ARBA" id="ARBA00023065"/>
    </source>
</evidence>
<dbReference type="GO" id="GO:0015276">
    <property type="term" value="F:ligand-gated monoatomic ion channel activity"/>
    <property type="evidence" value="ECO:0007669"/>
    <property type="project" value="InterPro"/>
</dbReference>
<evidence type="ECO:0000259" key="14">
    <source>
        <dbReference type="SMART" id="SM00079"/>
    </source>
</evidence>
<evidence type="ECO:0000256" key="2">
    <source>
        <dbReference type="ARBA" id="ARBA00008685"/>
    </source>
</evidence>
<proteinExistence type="inferred from homology"/>
<dbReference type="GO" id="GO:0016020">
    <property type="term" value="C:membrane"/>
    <property type="evidence" value="ECO:0007669"/>
    <property type="project" value="UniProtKB-SubCell"/>
</dbReference>
<evidence type="ECO:0000256" key="4">
    <source>
        <dbReference type="ARBA" id="ARBA00022692"/>
    </source>
</evidence>
<keyword evidence="5 12" id="KW-1133">Transmembrane helix</keyword>
<evidence type="ECO:0000256" key="11">
    <source>
        <dbReference type="ARBA" id="ARBA00023303"/>
    </source>
</evidence>
<feature type="transmembrane region" description="Helical" evidence="12">
    <location>
        <begin position="196"/>
        <end position="217"/>
    </location>
</feature>
<dbReference type="SMART" id="SM00079">
    <property type="entry name" value="PBPe"/>
    <property type="match status" value="1"/>
</dbReference>
<sequence>MHVLHLVLLLMLESSAIGEKIKIGLILAEPFASIHPDCQCAPDSEKCRGNSRYRGFCVDLLQFISAAAKDFDYELKNDTRVGRRHTSGDWDGALGQLFRNDTDLVIGPISITASRAASFEFTQPFLNTGISVMIKKPQRVEPGPFSFLQAFSVTTWGYIIFTYAGMIFLHVFLLYKRIKRNYGEPMRAYSEKILRTICYVFTLFVFGLYTANLSTIIQHNLNEKAAKYVDGGPVPESLDELLDGKLGIQLAVVKDGSTSQFLQYSPSTLYSRIWKKMMDQGPESFVSSYPEGISRVRKSQGKFAFLLEETANAYVNGRRPCDTMKIGGLLNGVGYGIIGHKGSQLIPLINEALLNLKEKGELLRLEDKWWKQQSECNVETDLSPGLKFRAIVGLFYFIAVMLALNLVFAVFENVICRTKKTLESTGLTS</sequence>
<dbReference type="PANTHER" id="PTHR18966">
    <property type="entry name" value="IONOTROPIC GLUTAMATE RECEPTOR"/>
    <property type="match status" value="1"/>
</dbReference>
<keyword evidence="17" id="KW-1185">Reference proteome</keyword>
<accession>A0AA36C7U7</accession>
<keyword evidence="11" id="KW-0407">Ion channel</keyword>
<keyword evidence="9" id="KW-0325">Glycoprotein</keyword>
<evidence type="ECO:0000256" key="9">
    <source>
        <dbReference type="ARBA" id="ARBA00023180"/>
    </source>
</evidence>
<dbReference type="Proteomes" id="UP001177023">
    <property type="component" value="Unassembled WGS sequence"/>
</dbReference>